<evidence type="ECO:0000313" key="2">
    <source>
        <dbReference type="EMBL" id="SJM33900.1"/>
    </source>
</evidence>
<dbReference type="AlphaFoldDB" id="A0A2P9ARW3"/>
<evidence type="ECO:0000313" key="3">
    <source>
        <dbReference type="Proteomes" id="UP000245698"/>
    </source>
</evidence>
<evidence type="ECO:0000256" key="1">
    <source>
        <dbReference type="SAM" id="MobiDB-lite"/>
    </source>
</evidence>
<feature type="region of interest" description="Disordered" evidence="1">
    <location>
        <begin position="1"/>
        <end position="87"/>
    </location>
</feature>
<reference evidence="3" key="1">
    <citation type="submission" date="2016-12" db="EMBL/GenBank/DDBJ databases">
        <authorList>
            <person name="Brunel B."/>
        </authorList>
    </citation>
    <scope>NUCLEOTIDE SEQUENCE [LARGE SCALE GENOMIC DNA]</scope>
</reference>
<dbReference type="Proteomes" id="UP000245698">
    <property type="component" value="Unassembled WGS sequence"/>
</dbReference>
<protein>
    <submittedName>
        <fullName evidence="2">Uncharacterized protein</fullName>
    </submittedName>
</protein>
<gene>
    <name evidence="2" type="ORF">BQ8482_380083</name>
</gene>
<name>A0A2P9ARW3_9HYPH</name>
<dbReference type="EMBL" id="FUIG01000046">
    <property type="protein sequence ID" value="SJM33900.1"/>
    <property type="molecule type" value="Genomic_DNA"/>
</dbReference>
<organism evidence="2 3">
    <name type="scientific">Mesorhizobium delmotii</name>
    <dbReference type="NCBI Taxonomy" id="1631247"/>
    <lineage>
        <taxon>Bacteria</taxon>
        <taxon>Pseudomonadati</taxon>
        <taxon>Pseudomonadota</taxon>
        <taxon>Alphaproteobacteria</taxon>
        <taxon>Hyphomicrobiales</taxon>
        <taxon>Phyllobacteriaceae</taxon>
        <taxon>Mesorhizobium</taxon>
    </lineage>
</organism>
<keyword evidence="3" id="KW-1185">Reference proteome</keyword>
<sequence length="122" mass="13165">MPASTATPSRRRCSLARTATSCMASSKSAGSGQNPTLGTRGEYSLTTPFYPSVGESEREVVTRTGRSQSYVAPPKPTFIGTNDIDPNEPFRQASSNVSNVVEYDIGQPSPHQPSMNAFAEYW</sequence>
<feature type="compositionally biased region" description="Polar residues" evidence="1">
    <location>
        <begin position="17"/>
        <end position="37"/>
    </location>
</feature>
<proteinExistence type="predicted"/>
<accession>A0A2P9ARW3</accession>